<dbReference type="Gene3D" id="2.20.25.10">
    <property type="match status" value="1"/>
</dbReference>
<dbReference type="Gene3D" id="2.40.50.40">
    <property type="match status" value="1"/>
</dbReference>
<dbReference type="InterPro" id="IPR001789">
    <property type="entry name" value="Sig_transdc_resp-reg_receiver"/>
</dbReference>
<comment type="caution">
    <text evidence="4">The sequence shown here is derived from an EMBL/GenBank/DDBJ whole genome shotgun (WGS) entry which is preliminary data.</text>
</comment>
<evidence type="ECO:0000256" key="1">
    <source>
        <dbReference type="PROSITE-ProRule" id="PRU00169"/>
    </source>
</evidence>
<protein>
    <submittedName>
        <fullName evidence="4">LytR/AlgR family response regulator transcription factor</fullName>
    </submittedName>
</protein>
<name>A0ABV5WFY8_9BACI</name>
<feature type="modified residue" description="4-aspartylphosphate" evidence="1">
    <location>
        <position position="54"/>
    </location>
</feature>
<dbReference type="RefSeq" id="WP_379949816.1">
    <property type="nucleotide sequence ID" value="NZ_JBHMAF010000073.1"/>
</dbReference>
<evidence type="ECO:0000313" key="4">
    <source>
        <dbReference type="EMBL" id="MFB9759504.1"/>
    </source>
</evidence>
<dbReference type="SUPFAM" id="SSF52172">
    <property type="entry name" value="CheY-like"/>
    <property type="match status" value="1"/>
</dbReference>
<keyword evidence="5" id="KW-1185">Reference proteome</keyword>
<evidence type="ECO:0000259" key="2">
    <source>
        <dbReference type="PROSITE" id="PS50110"/>
    </source>
</evidence>
<evidence type="ECO:0000313" key="5">
    <source>
        <dbReference type="Proteomes" id="UP001589609"/>
    </source>
</evidence>
<dbReference type="Pfam" id="PF04397">
    <property type="entry name" value="LytTR"/>
    <property type="match status" value="1"/>
</dbReference>
<feature type="domain" description="Response regulatory" evidence="2">
    <location>
        <begin position="3"/>
        <end position="117"/>
    </location>
</feature>
<keyword evidence="1" id="KW-0597">Phosphoprotein</keyword>
<dbReference type="PANTHER" id="PTHR37299:SF1">
    <property type="entry name" value="STAGE 0 SPORULATION PROTEIN A HOMOLOG"/>
    <property type="match status" value="1"/>
</dbReference>
<dbReference type="SMART" id="SM00448">
    <property type="entry name" value="REC"/>
    <property type="match status" value="1"/>
</dbReference>
<dbReference type="PANTHER" id="PTHR37299">
    <property type="entry name" value="TRANSCRIPTIONAL REGULATOR-RELATED"/>
    <property type="match status" value="1"/>
</dbReference>
<accession>A0ABV5WFY8</accession>
<dbReference type="Gene3D" id="3.40.50.2300">
    <property type="match status" value="1"/>
</dbReference>
<feature type="domain" description="HTH LytTR-type" evidence="3">
    <location>
        <begin position="141"/>
        <end position="245"/>
    </location>
</feature>
<evidence type="ECO:0000259" key="3">
    <source>
        <dbReference type="PROSITE" id="PS50930"/>
    </source>
</evidence>
<reference evidence="4 5" key="1">
    <citation type="submission" date="2024-09" db="EMBL/GenBank/DDBJ databases">
        <authorList>
            <person name="Sun Q."/>
            <person name="Mori K."/>
        </authorList>
    </citation>
    <scope>NUCLEOTIDE SEQUENCE [LARGE SCALE GENOMIC DNA]</scope>
    <source>
        <strain evidence="4 5">JCM 11201</strain>
    </source>
</reference>
<dbReference type="InterPro" id="IPR011006">
    <property type="entry name" value="CheY-like_superfamily"/>
</dbReference>
<dbReference type="InterPro" id="IPR007492">
    <property type="entry name" value="LytTR_DNA-bd_dom"/>
</dbReference>
<dbReference type="SMART" id="SM00850">
    <property type="entry name" value="LytTR"/>
    <property type="match status" value="1"/>
</dbReference>
<gene>
    <name evidence="4" type="ORF">ACFFMS_13835</name>
</gene>
<dbReference type="PROSITE" id="PS50110">
    <property type="entry name" value="RESPONSE_REGULATORY"/>
    <property type="match status" value="1"/>
</dbReference>
<dbReference type="EMBL" id="JBHMAF010000073">
    <property type="protein sequence ID" value="MFB9759504.1"/>
    <property type="molecule type" value="Genomic_DNA"/>
</dbReference>
<proteinExistence type="predicted"/>
<dbReference type="Proteomes" id="UP001589609">
    <property type="component" value="Unassembled WGS sequence"/>
</dbReference>
<dbReference type="InterPro" id="IPR046947">
    <property type="entry name" value="LytR-like"/>
</dbReference>
<sequence>MFKAFIVDDELLAREELKYVLRRGKQVEIVGEAETAEEALEQVVSLQPDLVFLDIQLSGESGLDVAKQLKELQLPSIVVFVTAYDEHALQAFELNALDYILKPFDESRIEQALEKIKRIKQPIRTEFIVQNPIRGARTGKLAIEADERIVLADMEYIVFIGLVDGKTVIKTLEQQYAVNDALITIEKKLPHDTFMRVHRAFIINLKHIVEMEPWFHSTYNLTMKDGSKVPVSRTYMKELKEVLGLHCKKL</sequence>
<organism evidence="4 5">
    <name type="scientific">Ectobacillus funiculus</name>
    <dbReference type="NCBI Taxonomy" id="137993"/>
    <lineage>
        <taxon>Bacteria</taxon>
        <taxon>Bacillati</taxon>
        <taxon>Bacillota</taxon>
        <taxon>Bacilli</taxon>
        <taxon>Bacillales</taxon>
        <taxon>Bacillaceae</taxon>
        <taxon>Ectobacillus</taxon>
    </lineage>
</organism>
<dbReference type="PROSITE" id="PS50930">
    <property type="entry name" value="HTH_LYTTR"/>
    <property type="match status" value="1"/>
</dbReference>
<dbReference type="Pfam" id="PF00072">
    <property type="entry name" value="Response_reg"/>
    <property type="match status" value="1"/>
</dbReference>